<evidence type="ECO:0000256" key="3">
    <source>
        <dbReference type="ARBA" id="ARBA00022989"/>
    </source>
</evidence>
<keyword evidence="3 5" id="KW-1133">Transmembrane helix</keyword>
<proteinExistence type="predicted"/>
<evidence type="ECO:0000256" key="4">
    <source>
        <dbReference type="ARBA" id="ARBA00023136"/>
    </source>
</evidence>
<dbReference type="PANTHER" id="PTHR21676:SF1">
    <property type="entry name" value="PROTEIN STUM HOMOLOG"/>
    <property type="match status" value="1"/>
</dbReference>
<keyword evidence="7" id="KW-1185">Reference proteome</keyword>
<organism evidence="6 7">
    <name type="scientific">Acrasis kona</name>
    <dbReference type="NCBI Taxonomy" id="1008807"/>
    <lineage>
        <taxon>Eukaryota</taxon>
        <taxon>Discoba</taxon>
        <taxon>Heterolobosea</taxon>
        <taxon>Tetramitia</taxon>
        <taxon>Eutetramitia</taxon>
        <taxon>Acrasidae</taxon>
        <taxon>Acrasis</taxon>
    </lineage>
</organism>
<feature type="transmembrane region" description="Helical" evidence="5">
    <location>
        <begin position="72"/>
        <end position="99"/>
    </location>
</feature>
<name>A0AAW2ZCF0_9EUKA</name>
<reference evidence="6 7" key="1">
    <citation type="submission" date="2024-03" db="EMBL/GenBank/DDBJ databases">
        <title>The Acrasis kona genome and developmental transcriptomes reveal deep origins of eukaryotic multicellular pathways.</title>
        <authorList>
            <person name="Sheikh S."/>
            <person name="Fu C.-J."/>
            <person name="Brown M.W."/>
            <person name="Baldauf S.L."/>
        </authorList>
    </citation>
    <scope>NUCLEOTIDE SEQUENCE [LARGE SCALE GENOMIC DNA]</scope>
    <source>
        <strain evidence="6 7">ATCC MYA-3509</strain>
    </source>
</reference>
<evidence type="ECO:0000256" key="5">
    <source>
        <dbReference type="SAM" id="Phobius"/>
    </source>
</evidence>
<evidence type="ECO:0000313" key="6">
    <source>
        <dbReference type="EMBL" id="KAL0486987.1"/>
    </source>
</evidence>
<gene>
    <name evidence="6" type="ORF">AKO1_000294</name>
</gene>
<feature type="transmembrane region" description="Helical" evidence="5">
    <location>
        <begin position="38"/>
        <end position="60"/>
    </location>
</feature>
<keyword evidence="4 5" id="KW-0472">Membrane</keyword>
<sequence length="118" mass="13306">MTASPIDGVKSDVDLAKKAYKYRRLLQVTKIPKLGSPLHVICMMLNIFLPGIGTLVAACYSKNERKKKWNFIFGVLQLLLSVVLIGWMWSVIWGVLIFIRNRGKAGLIPDKVLEHALK</sequence>
<evidence type="ECO:0000313" key="7">
    <source>
        <dbReference type="Proteomes" id="UP001431209"/>
    </source>
</evidence>
<evidence type="ECO:0000256" key="2">
    <source>
        <dbReference type="ARBA" id="ARBA00022692"/>
    </source>
</evidence>
<evidence type="ECO:0000256" key="1">
    <source>
        <dbReference type="ARBA" id="ARBA00004141"/>
    </source>
</evidence>
<dbReference type="PANTHER" id="PTHR21676">
    <property type="entry name" value="PROTEIN STUM"/>
    <property type="match status" value="1"/>
</dbReference>
<dbReference type="InterPro" id="IPR026673">
    <property type="entry name" value="SPEC3/Stum"/>
</dbReference>
<keyword evidence="2 5" id="KW-0812">Transmembrane</keyword>
<dbReference type="EMBL" id="JAOPGA020001293">
    <property type="protein sequence ID" value="KAL0486987.1"/>
    <property type="molecule type" value="Genomic_DNA"/>
</dbReference>
<dbReference type="AlphaFoldDB" id="A0AAW2ZCF0"/>
<accession>A0AAW2ZCF0</accession>
<dbReference type="Pfam" id="PF15795">
    <property type="entry name" value="Spec3"/>
    <property type="match status" value="1"/>
</dbReference>
<comment type="subcellular location">
    <subcellularLocation>
        <location evidence="1">Membrane</location>
        <topology evidence="1">Multi-pass membrane protein</topology>
    </subcellularLocation>
</comment>
<dbReference type="Proteomes" id="UP001431209">
    <property type="component" value="Unassembled WGS sequence"/>
</dbReference>
<protein>
    <submittedName>
        <fullName evidence="6">2 TM domain-containing transmembrane protein</fullName>
    </submittedName>
</protein>
<comment type="caution">
    <text evidence="6">The sequence shown here is derived from an EMBL/GenBank/DDBJ whole genome shotgun (WGS) entry which is preliminary data.</text>
</comment>
<dbReference type="GO" id="GO:0016020">
    <property type="term" value="C:membrane"/>
    <property type="evidence" value="ECO:0007669"/>
    <property type="project" value="UniProtKB-SubCell"/>
</dbReference>